<protein>
    <submittedName>
        <fullName evidence="3">Uncharacterized protein LOC106820478</fullName>
    </submittedName>
</protein>
<evidence type="ECO:0000259" key="1">
    <source>
        <dbReference type="Pfam" id="PF03358"/>
    </source>
</evidence>
<dbReference type="PANTHER" id="PTHR30543:SF21">
    <property type="entry name" value="NAD(P)H-DEPENDENT FMN REDUCTASE LOT6"/>
    <property type="match status" value="1"/>
</dbReference>
<dbReference type="SUPFAM" id="SSF52218">
    <property type="entry name" value="Flavoproteins"/>
    <property type="match status" value="1"/>
</dbReference>
<dbReference type="RefSeq" id="XP_014680477.1">
    <property type="nucleotide sequence ID" value="XM_014824991.1"/>
</dbReference>
<dbReference type="InterPro" id="IPR029039">
    <property type="entry name" value="Flavoprotein-like_sf"/>
</dbReference>
<name>A0ABM1F7Q6_PRICU</name>
<dbReference type="Pfam" id="PF03358">
    <property type="entry name" value="FMN_red"/>
    <property type="match status" value="1"/>
</dbReference>
<gene>
    <name evidence="3" type="primary">LOC106820478</name>
</gene>
<feature type="domain" description="NADPH-dependent FMN reductase-like" evidence="1">
    <location>
        <begin position="13"/>
        <end position="102"/>
    </location>
</feature>
<dbReference type="InterPro" id="IPR005025">
    <property type="entry name" value="FMN_Rdtase-like_dom"/>
</dbReference>
<evidence type="ECO:0000313" key="3">
    <source>
        <dbReference type="RefSeq" id="XP_014680477.1"/>
    </source>
</evidence>
<evidence type="ECO:0000313" key="2">
    <source>
        <dbReference type="Proteomes" id="UP000695022"/>
    </source>
</evidence>
<dbReference type="Gene3D" id="3.40.50.360">
    <property type="match status" value="1"/>
</dbReference>
<reference evidence="3" key="1">
    <citation type="submission" date="2025-08" db="UniProtKB">
        <authorList>
            <consortium name="RefSeq"/>
        </authorList>
    </citation>
    <scope>IDENTIFICATION</scope>
</reference>
<accession>A0ABM1F7Q6</accession>
<feature type="non-terminal residue" evidence="3">
    <location>
        <position position="145"/>
    </location>
</feature>
<organism evidence="2 3">
    <name type="scientific">Priapulus caudatus</name>
    <name type="common">Priapulid worm</name>
    <dbReference type="NCBI Taxonomy" id="37621"/>
    <lineage>
        <taxon>Eukaryota</taxon>
        <taxon>Metazoa</taxon>
        <taxon>Ecdysozoa</taxon>
        <taxon>Scalidophora</taxon>
        <taxon>Priapulida</taxon>
        <taxon>Priapulimorpha</taxon>
        <taxon>Priapulimorphida</taxon>
        <taxon>Priapulidae</taxon>
        <taxon>Priapulus</taxon>
    </lineage>
</organism>
<dbReference type="GeneID" id="106820478"/>
<proteinExistence type="predicted"/>
<dbReference type="Proteomes" id="UP000695022">
    <property type="component" value="Unplaced"/>
</dbReference>
<keyword evidence="2" id="KW-1185">Reference proteome</keyword>
<dbReference type="PANTHER" id="PTHR30543">
    <property type="entry name" value="CHROMATE REDUCTASE"/>
    <property type="match status" value="1"/>
</dbReference>
<dbReference type="InterPro" id="IPR050712">
    <property type="entry name" value="NAD(P)H-dep_reductase"/>
</dbReference>
<sequence length="145" mass="15705">MMASYKCTPQRIEDIPAAARNARGIINDADAFVYVSTEYYQTIPPALTNMIIHFDTDIFSGKPAALVCYSDGVFGGCRAAMALRAFVAATGALTIPTILYIPSTPAQIDNQGAARNSHITFQAKRLIAHLDYCLAAFTTHRKDTG</sequence>